<dbReference type="Pfam" id="PF05638">
    <property type="entry name" value="T6SS_HCP"/>
    <property type="match status" value="1"/>
</dbReference>
<name>A0A542D749_SERFO</name>
<dbReference type="InterPro" id="IPR008514">
    <property type="entry name" value="T6SS_Hcp"/>
</dbReference>
<comment type="caution">
    <text evidence="1">The sequence shown here is derived from an EMBL/GenBank/DDBJ whole genome shotgun (WGS) entry which is preliminary data.</text>
</comment>
<accession>A0A542D749</accession>
<gene>
    <name evidence="1" type="ORF">FHU10_0870</name>
</gene>
<dbReference type="InterPro" id="IPR036624">
    <property type="entry name" value="Hcp1-lik_sf"/>
</dbReference>
<organism evidence="1">
    <name type="scientific">Serratia fonticola</name>
    <dbReference type="NCBI Taxonomy" id="47917"/>
    <lineage>
        <taxon>Bacteria</taxon>
        <taxon>Pseudomonadati</taxon>
        <taxon>Pseudomonadota</taxon>
        <taxon>Gammaproteobacteria</taxon>
        <taxon>Enterobacterales</taxon>
        <taxon>Yersiniaceae</taxon>
        <taxon>Serratia</taxon>
    </lineage>
</organism>
<dbReference type="Gene3D" id="2.30.110.20">
    <property type="entry name" value="Hcp1-like"/>
    <property type="match status" value="1"/>
</dbReference>
<reference evidence="1" key="1">
    <citation type="submission" date="2019-06" db="EMBL/GenBank/DDBJ databases">
        <authorList>
            <person name="Deangelis K."/>
            <person name="Huntemann M."/>
            <person name="Clum A."/>
            <person name="Pillay M."/>
            <person name="Palaniappan K."/>
            <person name="Varghese N."/>
            <person name="Mikhailova N."/>
            <person name="Stamatis D."/>
            <person name="Reddy T."/>
            <person name="Daum C."/>
            <person name="Shapiro N."/>
            <person name="Ivanova N."/>
            <person name="Kyrpides N."/>
            <person name="Woyke T."/>
        </authorList>
    </citation>
    <scope>NUCLEOTIDE SEQUENCE [LARGE SCALE GENOMIC DNA]</scope>
    <source>
        <strain evidence="1">128R</strain>
    </source>
</reference>
<evidence type="ECO:0008006" key="2">
    <source>
        <dbReference type="Google" id="ProtNLM"/>
    </source>
</evidence>
<dbReference type="PANTHER" id="PTHR34319">
    <property type="entry name" value="MAJOR EXPORTED PROTEIN"/>
    <property type="match status" value="1"/>
</dbReference>
<sequence length="159" mass="18006">MANSIYVKIVGEKQGLISAGCSSYDSIGNKYQAGHKDQIFVLSFDHELVRNQNIKHLPVSFIKLIDKSSPLIGMAITNNERIDLFFDFYRTSSTGVQEIYYSVEVRGASIERHSIRSPHALDNPDKEPEEMISVVYRDITWKHLTAGTSGYSIWADNVY</sequence>
<reference evidence="1" key="2">
    <citation type="submission" date="2019-08" db="EMBL/GenBank/DDBJ databases">
        <title>Investigation of anaerobic lignin degradation for improved lignocellulosic biofuels.</title>
        <authorList>
            <person name="Deangelis K.PhD."/>
        </authorList>
    </citation>
    <scope>NUCLEOTIDE SEQUENCE [LARGE SCALE GENOMIC DNA]</scope>
    <source>
        <strain evidence="1">128R</strain>
    </source>
</reference>
<dbReference type="AlphaFoldDB" id="A0A542D749"/>
<protein>
    <recommendedName>
        <fullName evidence="2">Hcp family type VI secretion system effector</fullName>
    </recommendedName>
</protein>
<dbReference type="EMBL" id="VISQ01000001">
    <property type="protein sequence ID" value="TVZ68436.1"/>
    <property type="molecule type" value="Genomic_DNA"/>
</dbReference>
<dbReference type="OrthoDB" id="6504831at2"/>
<dbReference type="PANTHER" id="PTHR34319:SF7">
    <property type="entry name" value="HNH ENDONUCLEASE DOMAIN-CONTAINING PROTEIN"/>
    <property type="match status" value="1"/>
</dbReference>
<dbReference type="InterPro" id="IPR052947">
    <property type="entry name" value="T6SS_Hcp1_domain"/>
</dbReference>
<dbReference type="SUPFAM" id="SSF141452">
    <property type="entry name" value="Hcp1-like"/>
    <property type="match status" value="1"/>
</dbReference>
<evidence type="ECO:0000313" key="1">
    <source>
        <dbReference type="EMBL" id="TVZ68436.1"/>
    </source>
</evidence>
<proteinExistence type="predicted"/>
<dbReference type="NCBIfam" id="TIGR03344">
    <property type="entry name" value="VI_effect_Hcp1"/>
    <property type="match status" value="1"/>
</dbReference>